<dbReference type="Proteomes" id="UP000193380">
    <property type="component" value="Unassembled WGS sequence"/>
</dbReference>
<comment type="similarity">
    <text evidence="1">Belongs to the ubinuclein family.</text>
</comment>
<evidence type="ECO:0000259" key="4">
    <source>
        <dbReference type="Pfam" id="PF08729"/>
    </source>
</evidence>
<protein>
    <recommendedName>
        <fullName evidence="8">Ubinuclein 2b</fullName>
    </recommendedName>
</protein>
<feature type="compositionally biased region" description="Polar residues" evidence="3">
    <location>
        <begin position="930"/>
        <end position="944"/>
    </location>
</feature>
<feature type="region of interest" description="Disordered" evidence="3">
    <location>
        <begin position="677"/>
        <end position="764"/>
    </location>
</feature>
<feature type="compositionally biased region" description="Polar residues" evidence="3">
    <location>
        <begin position="877"/>
        <end position="888"/>
    </location>
</feature>
<reference evidence="6" key="1">
    <citation type="journal article" date="2014" name="Nat. Commun.">
        <title>The rainbow trout genome provides novel insights into evolution after whole-genome duplication in vertebrates.</title>
        <authorList>
            <person name="Berthelot C."/>
            <person name="Brunet F."/>
            <person name="Chalopin D."/>
            <person name="Juanchich A."/>
            <person name="Bernard M."/>
            <person name="Noel B."/>
            <person name="Bento P."/>
            <person name="Da Silva C."/>
            <person name="Labadie K."/>
            <person name="Alberti A."/>
            <person name="Aury J.M."/>
            <person name="Louis A."/>
            <person name="Dehais P."/>
            <person name="Bardou P."/>
            <person name="Montfort J."/>
            <person name="Klopp C."/>
            <person name="Cabau C."/>
            <person name="Gaspin C."/>
            <person name="Thorgaard G.H."/>
            <person name="Boussaha M."/>
            <person name="Quillet E."/>
            <person name="Guyomard R."/>
            <person name="Galiana D."/>
            <person name="Bobe J."/>
            <person name="Volff J.N."/>
            <person name="Genet C."/>
            <person name="Wincker P."/>
            <person name="Jaillon O."/>
            <person name="Roest Crollius H."/>
            <person name="Guiguen Y."/>
        </authorList>
    </citation>
    <scope>NUCLEOTIDE SEQUENCE [LARGE SCALE GENOMIC DNA]</scope>
</reference>
<feature type="domain" description="Ubinuclein middle" evidence="5">
    <location>
        <begin position="376"/>
        <end position="585"/>
    </location>
</feature>
<dbReference type="EMBL" id="FR904301">
    <property type="protein sequence ID" value="CDQ58280.1"/>
    <property type="molecule type" value="Genomic_DNA"/>
</dbReference>
<evidence type="ECO:0000256" key="2">
    <source>
        <dbReference type="ARBA" id="ARBA00022553"/>
    </source>
</evidence>
<dbReference type="AlphaFoldDB" id="A0A060W146"/>
<keyword evidence="2" id="KW-0597">Phosphoprotein</keyword>
<feature type="compositionally biased region" description="Basic and acidic residues" evidence="3">
    <location>
        <begin position="498"/>
        <end position="507"/>
    </location>
</feature>
<feature type="compositionally biased region" description="Polar residues" evidence="3">
    <location>
        <begin position="831"/>
        <end position="850"/>
    </location>
</feature>
<feature type="region of interest" description="Disordered" evidence="3">
    <location>
        <begin position="599"/>
        <end position="638"/>
    </location>
</feature>
<accession>A0A060W146</accession>
<dbReference type="GO" id="GO:0005634">
    <property type="term" value="C:nucleus"/>
    <property type="evidence" value="ECO:0007669"/>
    <property type="project" value="TreeGrafter"/>
</dbReference>
<feature type="region of interest" description="Disordered" evidence="3">
    <location>
        <begin position="269"/>
        <end position="288"/>
    </location>
</feature>
<evidence type="ECO:0000313" key="7">
    <source>
        <dbReference type="Proteomes" id="UP000193380"/>
    </source>
</evidence>
<dbReference type="PANTHER" id="PTHR21669">
    <property type="entry name" value="CAPZ-INTERACTING PROTEIN AND RELATED PROTEINS"/>
    <property type="match status" value="1"/>
</dbReference>
<feature type="compositionally biased region" description="Polar residues" evidence="3">
    <location>
        <begin position="11"/>
        <end position="21"/>
    </location>
</feature>
<gene>
    <name evidence="6" type="ORF">GSONMT00077447001</name>
</gene>
<feature type="region of interest" description="Disordered" evidence="3">
    <location>
        <begin position="498"/>
        <end position="519"/>
    </location>
</feature>
<proteinExistence type="inferred from homology"/>
<feature type="region of interest" description="Disordered" evidence="3">
    <location>
        <begin position="776"/>
        <end position="944"/>
    </location>
</feature>
<organism evidence="6 7">
    <name type="scientific">Oncorhynchus mykiss</name>
    <name type="common">Rainbow trout</name>
    <name type="synonym">Salmo gairdneri</name>
    <dbReference type="NCBI Taxonomy" id="8022"/>
    <lineage>
        <taxon>Eukaryota</taxon>
        <taxon>Metazoa</taxon>
        <taxon>Chordata</taxon>
        <taxon>Craniata</taxon>
        <taxon>Vertebrata</taxon>
        <taxon>Euteleostomi</taxon>
        <taxon>Actinopterygii</taxon>
        <taxon>Neopterygii</taxon>
        <taxon>Teleostei</taxon>
        <taxon>Protacanthopterygii</taxon>
        <taxon>Salmoniformes</taxon>
        <taxon>Salmonidae</taxon>
        <taxon>Salmoninae</taxon>
        <taxon>Oncorhynchus</taxon>
    </lineage>
</organism>
<feature type="region of interest" description="Disordered" evidence="3">
    <location>
        <begin position="1"/>
        <end position="77"/>
    </location>
</feature>
<feature type="compositionally biased region" description="Polar residues" evidence="3">
    <location>
        <begin position="797"/>
        <end position="810"/>
    </location>
</feature>
<dbReference type="Pfam" id="PF14075">
    <property type="entry name" value="UBN_AB"/>
    <property type="match status" value="1"/>
</dbReference>
<evidence type="ECO:0000313" key="6">
    <source>
        <dbReference type="EMBL" id="CDQ58280.1"/>
    </source>
</evidence>
<evidence type="ECO:0000256" key="1">
    <source>
        <dbReference type="ARBA" id="ARBA00009911"/>
    </source>
</evidence>
<evidence type="ECO:0008006" key="8">
    <source>
        <dbReference type="Google" id="ProtNLM"/>
    </source>
</evidence>
<dbReference type="GO" id="GO:0006325">
    <property type="term" value="P:chromatin organization"/>
    <property type="evidence" value="ECO:0007669"/>
    <property type="project" value="TreeGrafter"/>
</dbReference>
<dbReference type="STRING" id="8022.A0A060W146"/>
<reference evidence="6" key="2">
    <citation type="submission" date="2014-03" db="EMBL/GenBank/DDBJ databases">
        <authorList>
            <person name="Genoscope - CEA"/>
        </authorList>
    </citation>
    <scope>NUCLEOTIDE SEQUENCE</scope>
</reference>
<feature type="compositionally biased region" description="Low complexity" evidence="3">
    <location>
        <begin position="911"/>
        <end position="927"/>
    </location>
</feature>
<dbReference type="PaxDb" id="8022-A0A060W146"/>
<evidence type="ECO:0000256" key="3">
    <source>
        <dbReference type="SAM" id="MobiDB-lite"/>
    </source>
</evidence>
<dbReference type="InterPro" id="IPR014840">
    <property type="entry name" value="HRD"/>
</dbReference>
<sequence>MAEPRKVPFVTISSFNNNAPLSESKKRRREDEAEISLGEDGGGGSAATRPGGGTAETKRVTVRLNLSLPEPSERGSAEFNYSELVQSTQKFPAPGPPKGLMPALDPNDPFADDEKERREIEALAKKFESKYANTGKKKRKDRVQDLIDIGFGYDETDPFIDNSEAYDELVPASLNTKLGGFYINTGTLQFRAASESEGEDFKKLKDGEERVIKKRMKKQDGSNMDEKKPRKIRMPKQGASGLNVHRPEKKKRKKLMKDSLNLAAMLRRFTREKEENRKKNPGLPRSQHNANRALLNAHPKPNDISMADLANDPAMMSLLGSANSNDMLQDMMGDLDFGLLDSPQPSSPAQGENGALGRVQGRVQGAQGGLLPPPPLPNGLPAPLSKRIEDLRVASHQFDQEGRKKFFTLDMNNILLDIELQVQEQPAAVRSSVYSHLEAFVPCNKEALLKRLKKLSLNIQDDRLRAPLLKLKLAVCSVMPEQIARYNMDCIAKVAKQHSEEGEKNGSEEEDEEKPGKRVMGPRKKFVWDEKLRMLLCNLVRVKLGCYELEGQSSQSPEDYLKAFMETDVKPLWPKGWMQGRILFKESLMVHCHLTGNPAKKKMVPTPKSKPKEGSWVQRSTPSVGATPSPAAPVAYRPSQSPAETICLLDSLDEELTAPALDSISQALALLSNAAKGLVQGDSPPSPDRPKTAPSSLHASPLLQKHKKSTINTPSSNTPLYVSTSSSPSSLSRPPNISPSLSSARSEGLGSMKGGGAQAHRQSVLSTQRLAGTALSKANAPGSHSQLKPRLPPNQKGFGSNNTKANSGDTSLPSPSSSHSLSGAQAQQQSNFITPMQATLTKSSHSSTSPIIKLTPRLPNPLMPTTFSPSPNPRPQAASSMHQYSSKSPAGFRPPFSGAPGGPAKLTPSQIISSSANTSLTNTSSISKHLGSSPSPTTTSANQRQRLAGGTIQGAKPIKSVSTQSVSSQAVSRHSALRIRRAPSSSLLGSAPSLPLGFGMLGGLVPVSLPFQFPSLLNLPPLGGTAGSSTGASGSSTSNSSAFSLTQNLLKSLQSGSQVALPPHLQLAFSDVNQTQGGDVKRKSL</sequence>
<name>A0A060W146_ONCMY</name>
<evidence type="ECO:0000259" key="5">
    <source>
        <dbReference type="Pfam" id="PF14075"/>
    </source>
</evidence>
<feature type="compositionally biased region" description="Low complexity" evidence="3">
    <location>
        <begin position="719"/>
        <end position="743"/>
    </location>
</feature>
<feature type="domain" description="Hpc2-related" evidence="4">
    <location>
        <begin position="138"/>
        <end position="189"/>
    </location>
</feature>
<feature type="compositionally biased region" description="Gly residues" evidence="3">
    <location>
        <begin position="39"/>
        <end position="54"/>
    </location>
</feature>
<dbReference type="Pfam" id="PF08729">
    <property type="entry name" value="HUN"/>
    <property type="match status" value="1"/>
</dbReference>
<dbReference type="PANTHER" id="PTHR21669:SF42">
    <property type="entry name" value="SI:CH211-175L6.9 PROTEIN"/>
    <property type="match status" value="1"/>
</dbReference>
<feature type="compositionally biased region" description="Basic and acidic residues" evidence="3">
    <location>
        <begin position="269"/>
        <end position="278"/>
    </location>
</feature>
<dbReference type="InterPro" id="IPR026947">
    <property type="entry name" value="UBN_middle_dom"/>
</dbReference>
<feature type="compositionally biased region" description="Polar residues" evidence="3">
    <location>
        <begin position="617"/>
        <end position="626"/>
    </location>
</feature>
<feature type="compositionally biased region" description="Low complexity" evidence="3">
    <location>
        <begin position="811"/>
        <end position="830"/>
    </location>
</feature>